<dbReference type="SMART" id="SM00823">
    <property type="entry name" value="PKS_PP"/>
    <property type="match status" value="1"/>
</dbReference>
<dbReference type="InterPro" id="IPR020841">
    <property type="entry name" value="PKS_Beta-ketoAc_synthase_dom"/>
</dbReference>
<dbReference type="EMBL" id="JBEQNB010000033">
    <property type="protein sequence ID" value="MES0838451.1"/>
    <property type="molecule type" value="Genomic_DNA"/>
</dbReference>
<dbReference type="Gene3D" id="3.30.70.3290">
    <property type="match status" value="1"/>
</dbReference>
<evidence type="ECO:0000313" key="8">
    <source>
        <dbReference type="EMBL" id="MES0838451.1"/>
    </source>
</evidence>
<reference evidence="8 9" key="1">
    <citation type="submission" date="2024-06" db="EMBL/GenBank/DDBJ databases">
        <authorList>
            <person name="Bataeva Y.V."/>
            <person name="Grigorian L.N."/>
            <person name="Solomentsev V.I."/>
        </authorList>
    </citation>
    <scope>NUCLEOTIDE SEQUENCE [LARGE SCALE GENOMIC DNA]</scope>
    <source>
        <strain evidence="9">SCPM-O-B-12605 (RCAM04882)</strain>
    </source>
</reference>
<organism evidence="8 9">
    <name type="scientific">Nocardiopsis tropica</name>
    <dbReference type="NCBI Taxonomy" id="109330"/>
    <lineage>
        <taxon>Bacteria</taxon>
        <taxon>Bacillati</taxon>
        <taxon>Actinomycetota</taxon>
        <taxon>Actinomycetes</taxon>
        <taxon>Streptosporangiales</taxon>
        <taxon>Nocardiopsidaceae</taxon>
        <taxon>Nocardiopsis</taxon>
    </lineage>
</organism>
<dbReference type="InterPro" id="IPR057326">
    <property type="entry name" value="KR_dom"/>
</dbReference>
<dbReference type="InterPro" id="IPR014031">
    <property type="entry name" value="Ketoacyl_synth_C"/>
</dbReference>
<protein>
    <submittedName>
        <fullName evidence="8">SDR family NAD(P)-dependent oxidoreductase</fullName>
    </submittedName>
</protein>
<keyword evidence="9" id="KW-1185">Reference proteome</keyword>
<name>A0ABV2A558_9ACTN</name>
<dbReference type="PANTHER" id="PTHR43775:SF51">
    <property type="entry name" value="INACTIVE PHENOLPHTHIOCEROL SYNTHESIS POLYKETIDE SYNTHASE TYPE I PKS1-RELATED"/>
    <property type="match status" value="1"/>
</dbReference>
<keyword evidence="3" id="KW-0808">Transferase</keyword>
<evidence type="ECO:0000256" key="4">
    <source>
        <dbReference type="ARBA" id="ARBA00023315"/>
    </source>
</evidence>
<dbReference type="Pfam" id="PF00698">
    <property type="entry name" value="Acyl_transf_1"/>
    <property type="match status" value="1"/>
</dbReference>
<dbReference type="SMART" id="SM00827">
    <property type="entry name" value="PKS_AT"/>
    <property type="match status" value="1"/>
</dbReference>
<dbReference type="Pfam" id="PF02801">
    <property type="entry name" value="Ketoacyl-synt_C"/>
    <property type="match status" value="1"/>
</dbReference>
<dbReference type="InterPro" id="IPR014043">
    <property type="entry name" value="Acyl_transferase_dom"/>
</dbReference>
<dbReference type="SUPFAM" id="SSF53901">
    <property type="entry name" value="Thiolase-like"/>
    <property type="match status" value="1"/>
</dbReference>
<dbReference type="InterPro" id="IPR036736">
    <property type="entry name" value="ACP-like_sf"/>
</dbReference>
<gene>
    <name evidence="8" type="ORF">ABUK86_32120</name>
</gene>
<dbReference type="Pfam" id="PF08659">
    <property type="entry name" value="KR"/>
    <property type="match status" value="1"/>
</dbReference>
<evidence type="ECO:0000256" key="5">
    <source>
        <dbReference type="SAM" id="MobiDB-lite"/>
    </source>
</evidence>
<dbReference type="SMART" id="SM00825">
    <property type="entry name" value="PKS_KS"/>
    <property type="match status" value="1"/>
</dbReference>
<evidence type="ECO:0000259" key="7">
    <source>
        <dbReference type="PROSITE" id="PS52004"/>
    </source>
</evidence>
<dbReference type="Proteomes" id="UP001432401">
    <property type="component" value="Unassembled WGS sequence"/>
</dbReference>
<evidence type="ECO:0000256" key="2">
    <source>
        <dbReference type="ARBA" id="ARBA00022553"/>
    </source>
</evidence>
<dbReference type="SUPFAM" id="SSF55048">
    <property type="entry name" value="Probable ACP-binding domain of malonyl-CoA ACP transacylase"/>
    <property type="match status" value="1"/>
</dbReference>
<dbReference type="Pfam" id="PF21394">
    <property type="entry name" value="Beta-ketacyl_N"/>
    <property type="match status" value="1"/>
</dbReference>
<dbReference type="Gene3D" id="3.40.366.10">
    <property type="entry name" value="Malonyl-Coenzyme A Acyl Carrier Protein, domain 2"/>
    <property type="match status" value="1"/>
</dbReference>
<dbReference type="RefSeq" id="WP_352987301.1">
    <property type="nucleotide sequence ID" value="NZ_JBEQNA010000030.1"/>
</dbReference>
<dbReference type="InterPro" id="IPR036291">
    <property type="entry name" value="NAD(P)-bd_dom_sf"/>
</dbReference>
<evidence type="ECO:0000256" key="3">
    <source>
        <dbReference type="ARBA" id="ARBA00022679"/>
    </source>
</evidence>
<evidence type="ECO:0000256" key="1">
    <source>
        <dbReference type="ARBA" id="ARBA00022450"/>
    </source>
</evidence>
<dbReference type="Pfam" id="PF16197">
    <property type="entry name" value="KAsynt_C_assoc"/>
    <property type="match status" value="1"/>
</dbReference>
<dbReference type="InterPro" id="IPR050091">
    <property type="entry name" value="PKS_NRPS_Biosynth_Enz"/>
</dbReference>
<dbReference type="CDD" id="cd08953">
    <property type="entry name" value="KR_2_SDR_x"/>
    <property type="match status" value="1"/>
</dbReference>
<dbReference type="InterPro" id="IPR006162">
    <property type="entry name" value="Ppantetheine_attach_site"/>
</dbReference>
<proteinExistence type="predicted"/>
<dbReference type="Gene3D" id="3.40.47.10">
    <property type="match status" value="1"/>
</dbReference>
<dbReference type="PROSITE" id="PS00012">
    <property type="entry name" value="PHOSPHOPANTETHEINE"/>
    <property type="match status" value="1"/>
</dbReference>
<dbReference type="InterPro" id="IPR018201">
    <property type="entry name" value="Ketoacyl_synth_AS"/>
</dbReference>
<feature type="compositionally biased region" description="Basic and acidic residues" evidence="5">
    <location>
        <begin position="445"/>
        <end position="455"/>
    </location>
</feature>
<dbReference type="InterPro" id="IPR013968">
    <property type="entry name" value="PKS_KR"/>
</dbReference>
<evidence type="ECO:0000259" key="6">
    <source>
        <dbReference type="PROSITE" id="PS50075"/>
    </source>
</evidence>
<dbReference type="SMART" id="SM00822">
    <property type="entry name" value="PKS_KR"/>
    <property type="match status" value="1"/>
</dbReference>
<dbReference type="SUPFAM" id="SSF47336">
    <property type="entry name" value="ACP-like"/>
    <property type="match status" value="1"/>
</dbReference>
<feature type="domain" description="Ketosynthase family 3 (KS3)" evidence="7">
    <location>
        <begin position="15"/>
        <end position="440"/>
    </location>
</feature>
<dbReference type="Gene3D" id="3.40.50.720">
    <property type="entry name" value="NAD(P)-binding Rossmann-like Domain"/>
    <property type="match status" value="1"/>
</dbReference>
<dbReference type="InterPro" id="IPR032821">
    <property type="entry name" value="PKS_assoc"/>
</dbReference>
<dbReference type="PROSITE" id="PS00606">
    <property type="entry name" value="KS3_1"/>
    <property type="match status" value="1"/>
</dbReference>
<dbReference type="PROSITE" id="PS50075">
    <property type="entry name" value="CARRIER"/>
    <property type="match status" value="1"/>
</dbReference>
<dbReference type="InterPro" id="IPR009081">
    <property type="entry name" value="PP-bd_ACP"/>
</dbReference>
<dbReference type="SUPFAM" id="SSF51735">
    <property type="entry name" value="NAD(P)-binding Rossmann-fold domains"/>
    <property type="match status" value="2"/>
</dbReference>
<dbReference type="InterPro" id="IPR014030">
    <property type="entry name" value="Ketoacyl_synth_N"/>
</dbReference>
<dbReference type="CDD" id="cd00833">
    <property type="entry name" value="PKS"/>
    <property type="match status" value="1"/>
</dbReference>
<dbReference type="PROSITE" id="PS52004">
    <property type="entry name" value="KS3_2"/>
    <property type="match status" value="1"/>
</dbReference>
<comment type="caution">
    <text evidence="8">The sequence shown here is derived from an EMBL/GenBank/DDBJ whole genome shotgun (WGS) entry which is preliminary data.</text>
</comment>
<accession>A0ABV2A558</accession>
<sequence>MNQPAPDTGDEHDDSLDIAVVGMAGRFPGARDVGEFWSNLKAGVCSDTRFSDEELAARGVPADVRGHEDFVASGYLLEDSERFDAAFFGYSPREAEIMDPQHRVLLECAWSALESSGHAPDRFDGPIGVYAGAGNNTYLLFNVATQPDAERLLGDKQTVIGNRSDFVSSRISYKLGLRGPSVNVQSACSTSLVAVAEACQSLLAFQCDMALAGGVAVDATRRDGYLFRQDGILSPDGYCRTFDARARGTVGGEGAGMVVLKRLGDALADDDHIHAVIKGTALNNDGSRRAGFSAPGAATQAEVIATALANADVDPGSIGYVELHGTATNLGDPIEFSALTSAFAGLPAHGCALGSVKSNIGHLDSAAGVAGLIKTVLAVEHGQIPPSLHFEEPNPRLGMDGSPFYVNTRLRDWPQGDGPRRAGVSSFGLGGTNAHVVLEQAPPRPRPEEPSEPGREELLVLSARSPEALESATDRLQEHLRAHPDTDLRDMAFTLRQRKAFPHRRMVVCSSTEEALGALDARDDGRLLSALAPETAHRPVGFVFTGFGSQYPGMARGLYAREAVFKEAVDECAALLEPLLGQDVREHMFAGDDAAAPPSPDFRRMLEQPARGRAPVDRPLLGYPAVFALEYALVRLWDSWGVAPEAMIGHSLGEYVAACAAGVFSLPDALRLVVERARLIEQQPEGAMLAVPLSEEAAQRHTGDEVGLAAVNGPRNCVLSGTVEGIEKAAADLEQAGTPGRRLNTRFAFHSPAMDAVVEPYARLVRSVELHPPERPFVSNTTGTWITGEQAVDPDYWARHMRLTVRFSDGLRTLWSVPDIVVAEVGPAPTLTPDVLQHPAAAATDRVVVPSLPNTFLGGSDRAAMLGAAGRLWLAGRELPSPPRGSARRVPLPAYPFERRRYWLEPGRRDGLRDRSVQERVGSPDDWFHAPSWRRLPPAPAADAGRLAAQRWLVFADDTGLGSALAERLAHTGAAVRTVRAGDGWSRDREDSYVLDPARPEHFTRLAESLRAEGAVPERVVHCWSVGADAGRAADPAQVQDLLDRAFTSLVHWTQACADELMAGPQRWDVVSSEVHPVLGDEPLCPPKAAVQGICKVAVQEYPSLECVHLDVRTDGPAGPPELAGRLLDHLAHPPQEPVLALRGRHLWAQGYEPVELRGGTAPPVRRDGVYLVTGGLGKIGLLMAGALAEQERVHLVLLGRRGLPPREEWDDPALPGPTASAVRAVRGIEELGSTVTVVAADVGDLAAVRAVRERVSRELGPVNGILHCAGTTGQDAHRTITELGPQECAWHFGPKLHGARVLHEVFAGQRLDFAVISSSVASILGGLGFAAYAAANAALDAFAQRHHGPEQPWTSVNWEAWLFAREEGRARTDLGAAVRELALAPEEGRRVFDRLLRSAPMPQVAVSTGDLAARVRLWADPVADAPAPVRLHERPQLRNPYVAPAGATEERIARIWQELLGVESVGVHDNFFELGGSSLLGLQVVHRLRQELAVAVPLTIVYEGPTVRTLGELVDGRGEER</sequence>
<dbReference type="InterPro" id="IPR016035">
    <property type="entry name" value="Acyl_Trfase/lysoPLipase"/>
</dbReference>
<dbReference type="InterPro" id="IPR049490">
    <property type="entry name" value="C883_1060-like_KR_N"/>
</dbReference>
<dbReference type="PANTHER" id="PTHR43775">
    <property type="entry name" value="FATTY ACID SYNTHASE"/>
    <property type="match status" value="1"/>
</dbReference>
<dbReference type="InterPro" id="IPR016036">
    <property type="entry name" value="Malonyl_transacylase_ACP-bd"/>
</dbReference>
<keyword evidence="4" id="KW-0012">Acyltransferase</keyword>
<keyword evidence="2" id="KW-0597">Phosphoprotein</keyword>
<feature type="region of interest" description="Disordered" evidence="5">
    <location>
        <begin position="434"/>
        <end position="455"/>
    </location>
</feature>
<dbReference type="Pfam" id="PF00550">
    <property type="entry name" value="PP-binding"/>
    <property type="match status" value="1"/>
</dbReference>
<dbReference type="Gene3D" id="1.10.1200.10">
    <property type="entry name" value="ACP-like"/>
    <property type="match status" value="1"/>
</dbReference>
<dbReference type="InterPro" id="IPR020806">
    <property type="entry name" value="PKS_PP-bd"/>
</dbReference>
<keyword evidence="1" id="KW-0596">Phosphopantetheine</keyword>
<dbReference type="SUPFAM" id="SSF52151">
    <property type="entry name" value="FabD/lysophospholipase-like"/>
    <property type="match status" value="1"/>
</dbReference>
<dbReference type="InterPro" id="IPR001227">
    <property type="entry name" value="Ac_transferase_dom_sf"/>
</dbReference>
<dbReference type="Gene3D" id="3.30.70.250">
    <property type="entry name" value="Malonyl-CoA ACP transacylase, ACP-binding"/>
    <property type="match status" value="1"/>
</dbReference>
<dbReference type="Pfam" id="PF00109">
    <property type="entry name" value="ketoacyl-synt"/>
    <property type="match status" value="1"/>
</dbReference>
<dbReference type="InterPro" id="IPR016039">
    <property type="entry name" value="Thiolase-like"/>
</dbReference>
<evidence type="ECO:0000313" key="9">
    <source>
        <dbReference type="Proteomes" id="UP001432401"/>
    </source>
</evidence>
<feature type="domain" description="Carrier" evidence="6">
    <location>
        <begin position="1444"/>
        <end position="1519"/>
    </location>
</feature>